<proteinExistence type="predicted"/>
<protein>
    <submittedName>
        <fullName evidence="1">Uncharacterized protein</fullName>
    </submittedName>
</protein>
<reference evidence="1" key="1">
    <citation type="submission" date="2018-05" db="EMBL/GenBank/DDBJ databases">
        <authorList>
            <person name="Lanie J.A."/>
            <person name="Ng W.-L."/>
            <person name="Kazmierczak K.M."/>
            <person name="Andrzejewski T.M."/>
            <person name="Davidsen T.M."/>
            <person name="Wayne K.J."/>
            <person name="Tettelin H."/>
            <person name="Glass J.I."/>
            <person name="Rusch D."/>
            <person name="Podicherti R."/>
            <person name="Tsui H.-C.T."/>
            <person name="Winkler M.E."/>
        </authorList>
    </citation>
    <scope>NUCLEOTIDE SEQUENCE</scope>
</reference>
<accession>A0A382EQL2</accession>
<sequence>MVFIYGINNQIKTYQHFQSGMLQYFINS</sequence>
<organism evidence="1">
    <name type="scientific">marine metagenome</name>
    <dbReference type="NCBI Taxonomy" id="408172"/>
    <lineage>
        <taxon>unclassified sequences</taxon>
        <taxon>metagenomes</taxon>
        <taxon>ecological metagenomes</taxon>
    </lineage>
</organism>
<dbReference type="EMBL" id="UINC01045815">
    <property type="protein sequence ID" value="SVB53030.1"/>
    <property type="molecule type" value="Genomic_DNA"/>
</dbReference>
<dbReference type="AlphaFoldDB" id="A0A382EQL2"/>
<name>A0A382EQL2_9ZZZZ</name>
<evidence type="ECO:0000313" key="1">
    <source>
        <dbReference type="EMBL" id="SVB53030.1"/>
    </source>
</evidence>
<gene>
    <name evidence="1" type="ORF">METZ01_LOCUS205884</name>
</gene>